<dbReference type="CDD" id="cd23992">
    <property type="entry name" value="PBP_GOBP"/>
    <property type="match status" value="1"/>
</dbReference>
<evidence type="ECO:0000313" key="2">
    <source>
        <dbReference type="EMBL" id="CAG6687151.1"/>
    </source>
</evidence>
<evidence type="ECO:0000256" key="1">
    <source>
        <dbReference type="SAM" id="SignalP"/>
    </source>
</evidence>
<feature type="signal peptide" evidence="1">
    <location>
        <begin position="1"/>
        <end position="20"/>
    </location>
</feature>
<name>A0A8D8THL2_9HEMI</name>
<keyword evidence="1" id="KW-0732">Signal</keyword>
<dbReference type="EMBL" id="HBUF01280110">
    <property type="protein sequence ID" value="CAG6687151.1"/>
    <property type="molecule type" value="Transcribed_RNA"/>
</dbReference>
<accession>A0A8D8THL2</accession>
<dbReference type="Pfam" id="PF01395">
    <property type="entry name" value="PBP_GOBP"/>
    <property type="match status" value="1"/>
</dbReference>
<feature type="chain" id="PRO_5036262077" evidence="1">
    <location>
        <begin position="21"/>
        <end position="165"/>
    </location>
</feature>
<dbReference type="GO" id="GO:0005549">
    <property type="term" value="F:odorant binding"/>
    <property type="evidence" value="ECO:0007669"/>
    <property type="project" value="InterPro"/>
</dbReference>
<sequence>MATLQVMLCLLGTVLVAVLAVDLEGFTTISPVVKQPTTPKLSVAQNLNKAAMECQSKQGVNQAFMGLLSTKNIPTNEKMRCFLLCVYETLGLVQDNKFQATNAKLMATQRFSGEELKKANHLIDTCNKTLSGPMDPNPKEFCLMGRLVRTCFKEEGDKISFFPKA</sequence>
<reference evidence="2" key="1">
    <citation type="submission" date="2021-05" db="EMBL/GenBank/DDBJ databases">
        <authorList>
            <person name="Alioto T."/>
            <person name="Alioto T."/>
            <person name="Gomez Garrido J."/>
        </authorList>
    </citation>
    <scope>NUCLEOTIDE SEQUENCE</scope>
</reference>
<dbReference type="SMART" id="SM00708">
    <property type="entry name" value="PhBP"/>
    <property type="match status" value="1"/>
</dbReference>
<dbReference type="EMBL" id="HBUF01606673">
    <property type="protein sequence ID" value="CAG6777714.1"/>
    <property type="molecule type" value="Transcribed_RNA"/>
</dbReference>
<organism evidence="2">
    <name type="scientific">Cacopsylla melanoneura</name>
    <dbReference type="NCBI Taxonomy" id="428564"/>
    <lineage>
        <taxon>Eukaryota</taxon>
        <taxon>Metazoa</taxon>
        <taxon>Ecdysozoa</taxon>
        <taxon>Arthropoda</taxon>
        <taxon>Hexapoda</taxon>
        <taxon>Insecta</taxon>
        <taxon>Pterygota</taxon>
        <taxon>Neoptera</taxon>
        <taxon>Paraneoptera</taxon>
        <taxon>Hemiptera</taxon>
        <taxon>Sternorrhyncha</taxon>
        <taxon>Psylloidea</taxon>
        <taxon>Psyllidae</taxon>
        <taxon>Psyllinae</taxon>
        <taxon>Cacopsylla</taxon>
    </lineage>
</organism>
<protein>
    <submittedName>
        <fullName evidence="2">Uncharacterized protein</fullName>
    </submittedName>
</protein>
<dbReference type="SUPFAM" id="SSF47565">
    <property type="entry name" value="Insect pheromone/odorant-binding proteins"/>
    <property type="match status" value="1"/>
</dbReference>
<proteinExistence type="predicted"/>
<dbReference type="InterPro" id="IPR006170">
    <property type="entry name" value="PBP/GOBP"/>
</dbReference>
<dbReference type="AlphaFoldDB" id="A0A8D8THL2"/>
<dbReference type="InterPro" id="IPR036728">
    <property type="entry name" value="PBP_GOBP_sf"/>
</dbReference>
<dbReference type="Gene3D" id="1.10.238.20">
    <property type="entry name" value="Pheromone/general odorant binding protein domain"/>
    <property type="match status" value="1"/>
</dbReference>